<dbReference type="GO" id="GO:0003852">
    <property type="term" value="F:2-isopropylmalate synthase activity"/>
    <property type="evidence" value="ECO:0007669"/>
    <property type="project" value="TreeGrafter"/>
</dbReference>
<keyword evidence="4" id="KW-1185">Reference proteome</keyword>
<dbReference type="PANTHER" id="PTHR10277">
    <property type="entry name" value="HOMOCITRATE SYNTHASE-RELATED"/>
    <property type="match status" value="1"/>
</dbReference>
<gene>
    <name evidence="3" type="ORF">KTH89_02330</name>
</gene>
<organism evidence="3 4">
    <name type="scientific">Diplocloster agilis</name>
    <dbReference type="NCBI Taxonomy" id="2850323"/>
    <lineage>
        <taxon>Bacteria</taxon>
        <taxon>Bacillati</taxon>
        <taxon>Bacillota</taxon>
        <taxon>Clostridia</taxon>
        <taxon>Lachnospirales</taxon>
        <taxon>Lachnospiraceae</taxon>
        <taxon>Diplocloster</taxon>
    </lineage>
</organism>
<evidence type="ECO:0000259" key="2">
    <source>
        <dbReference type="PROSITE" id="PS50991"/>
    </source>
</evidence>
<dbReference type="InterPro" id="IPR013785">
    <property type="entry name" value="Aldolase_TIM"/>
</dbReference>
<dbReference type="AlphaFoldDB" id="A0A949JWF7"/>
<dbReference type="EMBL" id="JAHQCW010000002">
    <property type="protein sequence ID" value="MBU9735354.1"/>
    <property type="molecule type" value="Genomic_DNA"/>
</dbReference>
<comment type="caution">
    <text evidence="3">The sequence shown here is derived from an EMBL/GenBank/DDBJ whole genome shotgun (WGS) entry which is preliminary data.</text>
</comment>
<keyword evidence="1" id="KW-0464">Manganese</keyword>
<dbReference type="InterPro" id="IPR000891">
    <property type="entry name" value="PYR_CT"/>
</dbReference>
<evidence type="ECO:0000256" key="1">
    <source>
        <dbReference type="ARBA" id="ARBA00023211"/>
    </source>
</evidence>
<dbReference type="SUPFAM" id="SSF51569">
    <property type="entry name" value="Aldolase"/>
    <property type="match status" value="1"/>
</dbReference>
<evidence type="ECO:0000313" key="3">
    <source>
        <dbReference type="EMBL" id="MBU9735354.1"/>
    </source>
</evidence>
<accession>A0A949JWF7</accession>
<dbReference type="CDD" id="cd07947">
    <property type="entry name" value="DRE_TIM_Re_CS"/>
    <property type="match status" value="1"/>
</dbReference>
<sequence>MDNRPVKMNEHTNLLQLEEHIYPLVDVDKPNVFRNLFPYDEIPKIAFNDRIVPHNMPEQIWITDTTFRDGQQSRAPYSTEQIVKIYDYFHRLGGPNGIIRQCEFFLYSKKDRDAVYKCMERGYRFPEVTSWIRANKKDFELVKEIGMKETGILVSCSDYHIFYKMKMTRKQAMEHYLSIVRECLETGISPRCHLEDITRSDIFGFVIPFCVELMKLMEEYRIPIKVRACDTMGYGVNYAGAVIPRSVQGIIYGLTTHAGVPSELIEWHGHNDFYKAVSNSTTAWLYGASGVNCSLFGIGERTGNTPLEAMVFEYAQLRGTLDGMDTTVITEMAEYFEKEIDYHIPSRTPFVGRNFNVTRAGIHADGLLKNEEIYNIFDTGKFLNRPALVAVSNTSGLAGIAHWINTYYKLKDQRQVDKNSALVAKVKEWVDAEYDSGRVTVITDNELVVVITNACKELGIVL</sequence>
<dbReference type="Pfam" id="PF00682">
    <property type="entry name" value="HMGL-like"/>
    <property type="match status" value="1"/>
</dbReference>
<protein>
    <submittedName>
        <fullName evidence="3">2-isopropylmalate synthase</fullName>
    </submittedName>
</protein>
<dbReference type="Proteomes" id="UP000712157">
    <property type="component" value="Unassembled WGS sequence"/>
</dbReference>
<evidence type="ECO:0000313" key="4">
    <source>
        <dbReference type="Proteomes" id="UP000712157"/>
    </source>
</evidence>
<dbReference type="Gene3D" id="3.20.20.70">
    <property type="entry name" value="Aldolase class I"/>
    <property type="match status" value="1"/>
</dbReference>
<dbReference type="GO" id="GO:0009098">
    <property type="term" value="P:L-leucine biosynthetic process"/>
    <property type="evidence" value="ECO:0007669"/>
    <property type="project" value="TreeGrafter"/>
</dbReference>
<dbReference type="PROSITE" id="PS50991">
    <property type="entry name" value="PYR_CT"/>
    <property type="match status" value="1"/>
</dbReference>
<proteinExistence type="predicted"/>
<dbReference type="RefSeq" id="WP_158344336.1">
    <property type="nucleotide sequence ID" value="NZ_JAHQCW010000002.1"/>
</dbReference>
<dbReference type="InterPro" id="IPR050073">
    <property type="entry name" value="2-IPM_HCS-like"/>
</dbReference>
<dbReference type="PANTHER" id="PTHR10277:SF9">
    <property type="entry name" value="2-ISOPROPYLMALATE SYNTHASE 1, CHLOROPLASTIC-RELATED"/>
    <property type="match status" value="1"/>
</dbReference>
<reference evidence="3" key="1">
    <citation type="submission" date="2021-06" db="EMBL/GenBank/DDBJ databases">
        <title>Description of novel taxa of the family Lachnospiraceae.</title>
        <authorList>
            <person name="Chaplin A.V."/>
            <person name="Sokolova S.R."/>
            <person name="Pikina A.P."/>
            <person name="Korzhanova M."/>
            <person name="Belova V."/>
            <person name="Korostin D."/>
            <person name="Efimov B.A."/>
        </authorList>
    </citation>
    <scope>NUCLEOTIDE SEQUENCE</scope>
    <source>
        <strain evidence="3">ASD5720</strain>
    </source>
</reference>
<feature type="domain" description="Pyruvate carboxyltransferase" evidence="2">
    <location>
        <begin position="60"/>
        <end position="330"/>
    </location>
</feature>
<name>A0A949JWF7_9FIRM</name>